<feature type="region of interest" description="Disordered" evidence="1">
    <location>
        <begin position="1381"/>
        <end position="1450"/>
    </location>
</feature>
<feature type="compositionally biased region" description="Low complexity" evidence="1">
    <location>
        <begin position="1166"/>
        <end position="1178"/>
    </location>
</feature>
<feature type="compositionally biased region" description="Low complexity" evidence="1">
    <location>
        <begin position="862"/>
        <end position="880"/>
    </location>
</feature>
<feature type="region of interest" description="Disordered" evidence="1">
    <location>
        <begin position="611"/>
        <end position="672"/>
    </location>
</feature>
<name>A0A425HTS1_TOXGO</name>
<organism evidence="2 3">
    <name type="scientific">Toxoplasma gondii CAST</name>
    <dbReference type="NCBI Taxonomy" id="943122"/>
    <lineage>
        <taxon>Eukaryota</taxon>
        <taxon>Sar</taxon>
        <taxon>Alveolata</taxon>
        <taxon>Apicomplexa</taxon>
        <taxon>Conoidasida</taxon>
        <taxon>Coccidia</taxon>
        <taxon>Eucoccidiorida</taxon>
        <taxon>Eimeriorina</taxon>
        <taxon>Sarcocystidae</taxon>
        <taxon>Toxoplasma</taxon>
    </lineage>
</organism>
<feature type="compositionally biased region" description="Basic and acidic residues" evidence="1">
    <location>
        <begin position="1687"/>
        <end position="1702"/>
    </location>
</feature>
<feature type="region of interest" description="Disordered" evidence="1">
    <location>
        <begin position="353"/>
        <end position="488"/>
    </location>
</feature>
<feature type="compositionally biased region" description="Basic and acidic residues" evidence="1">
    <location>
        <begin position="1832"/>
        <end position="1843"/>
    </location>
</feature>
<evidence type="ECO:0000313" key="3">
    <source>
        <dbReference type="Proteomes" id="UP000284452"/>
    </source>
</evidence>
<feature type="compositionally biased region" description="Basic and acidic residues" evidence="1">
    <location>
        <begin position="1523"/>
        <end position="1532"/>
    </location>
</feature>
<keyword evidence="2" id="KW-0238">DNA-binding</keyword>
<feature type="compositionally biased region" description="Low complexity" evidence="1">
    <location>
        <begin position="2044"/>
        <end position="2061"/>
    </location>
</feature>
<feature type="region of interest" description="Disordered" evidence="1">
    <location>
        <begin position="841"/>
        <end position="880"/>
    </location>
</feature>
<dbReference type="EMBL" id="AHIV02001548">
    <property type="protein sequence ID" value="RQX69534.1"/>
    <property type="molecule type" value="Genomic_DNA"/>
</dbReference>
<feature type="compositionally biased region" description="Low complexity" evidence="1">
    <location>
        <begin position="274"/>
        <end position="286"/>
    </location>
</feature>
<feature type="region of interest" description="Disordered" evidence="1">
    <location>
        <begin position="1244"/>
        <end position="1267"/>
    </location>
</feature>
<reference evidence="2 3" key="1">
    <citation type="submission" date="2017-10" db="EMBL/GenBank/DDBJ databases">
        <authorList>
            <person name="Sibley D."/>
            <person name="Venepally P."/>
            <person name="Karamycheva S."/>
            <person name="Hadjithomas M."/>
            <person name="Khan A."/>
            <person name="Brunk B."/>
            <person name="Roos D."/>
            <person name="Caler E."/>
            <person name="Lorenzi H."/>
        </authorList>
    </citation>
    <scope>NUCLEOTIDE SEQUENCE [LARGE SCALE GENOMIC DNA]</scope>
    <source>
        <strain evidence="2 3">CAST</strain>
    </source>
</reference>
<feature type="compositionally biased region" description="Basic and acidic residues" evidence="1">
    <location>
        <begin position="2302"/>
        <end position="2313"/>
    </location>
</feature>
<feature type="compositionally biased region" description="Acidic residues" evidence="1">
    <location>
        <begin position="644"/>
        <end position="654"/>
    </location>
</feature>
<comment type="caution">
    <text evidence="2">The sequence shown here is derived from an EMBL/GenBank/DDBJ whole genome shotgun (WGS) entry which is preliminary data.</text>
</comment>
<feature type="compositionally biased region" description="Basic and acidic residues" evidence="1">
    <location>
        <begin position="1403"/>
        <end position="1424"/>
    </location>
</feature>
<feature type="compositionally biased region" description="Polar residues" evidence="1">
    <location>
        <begin position="438"/>
        <end position="447"/>
    </location>
</feature>
<feature type="compositionally biased region" description="Basic and acidic residues" evidence="1">
    <location>
        <begin position="450"/>
        <end position="464"/>
    </location>
</feature>
<feature type="region of interest" description="Disordered" evidence="1">
    <location>
        <begin position="998"/>
        <end position="1056"/>
    </location>
</feature>
<protein>
    <submittedName>
        <fullName evidence="2">Myb family DNA-binding domain-containing protein</fullName>
    </submittedName>
</protein>
<feature type="region of interest" description="Disordered" evidence="1">
    <location>
        <begin position="315"/>
        <end position="334"/>
    </location>
</feature>
<feature type="compositionally biased region" description="Basic and acidic residues" evidence="1">
    <location>
        <begin position="2339"/>
        <end position="2353"/>
    </location>
</feature>
<feature type="compositionally biased region" description="Basic and acidic residues" evidence="1">
    <location>
        <begin position="1618"/>
        <end position="1646"/>
    </location>
</feature>
<feature type="compositionally biased region" description="Low complexity" evidence="1">
    <location>
        <begin position="1001"/>
        <end position="1011"/>
    </location>
</feature>
<feature type="compositionally biased region" description="Basic and acidic residues" evidence="1">
    <location>
        <begin position="655"/>
        <end position="672"/>
    </location>
</feature>
<feature type="compositionally biased region" description="Basic and acidic residues" evidence="1">
    <location>
        <begin position="2437"/>
        <end position="2477"/>
    </location>
</feature>
<feature type="compositionally biased region" description="Basic and acidic residues" evidence="1">
    <location>
        <begin position="2129"/>
        <end position="2145"/>
    </location>
</feature>
<feature type="region of interest" description="Disordered" evidence="1">
    <location>
        <begin position="2431"/>
        <end position="2498"/>
    </location>
</feature>
<feature type="region of interest" description="Disordered" evidence="1">
    <location>
        <begin position="169"/>
        <end position="296"/>
    </location>
</feature>
<feature type="compositionally biased region" description="Low complexity" evidence="1">
    <location>
        <begin position="1912"/>
        <end position="1928"/>
    </location>
</feature>
<sequence length="2498" mass="262578">MAEPSSEDASASPESHLPSSSELHVGLEQNDVSHLPADPPAESEARPSADVPSAAVGGAPPLSTSSSFESSASSLPGAFLSRSVSSDLYDASFTVEEEDDDLLRKMHFALQDDEDSASTENAATCVSSSMGLLMDPSLGGPSSLSGASSSVSTEFFTASFASSSSSVAVSGLAPSAPSSSPPLSSQRQSPRDGNAFPLDGSEEGASPSDSGTQAGSSPAAPAPNCSGGATPLGGGLRAGRSIGSTFAEDSSVSTAAPGGGPRLDRLGFAGSGDPLFPSLPAASSPPTQKDAERTENIVGMGLAALHKALAKKAQEAAAKAREEGSETGVSALPTRNEDFKIAPLSACFLKTEDNQPNVNEAHSESVNSATDTKAKVPADAAEEPETSAKGDARREREETMTAEAHTENEKFVTEETRERAGKDGREGIPADTLKEEQTTATSASSPPVDSVKEERTEAESHDPTSLEISKALRQGKSDSGDDGDLSLSKDVSLSVAPSFGLSASLETGDSDREAPVSPSASAPQSPPPLPSSPSVSPSSTPEKQEEMSASGECSLATDPQLFRLLRALEQAGGEVEEKMMAEEKHFADTAAMLLRELDMEAEAAVGLSAGVFSGERSGEGGPPHSREDGEEDSEEEEVGKKVEGEEDREEEIENWEDKEKGHPPREKTAGSLDMRDLGKSAHLFPSFCGTSLSSFLPLRANRHRKQKSKHCLSRTPAYASLLRRKRLERKIKSVRETLLAAVGAAEEDIGILEKEFQNVAECEISPFPSANEIGLPPYCFAPVFEGLPSVGGSRGLFALPPGVCRPDRGDSAWLPPSAWPAAFNNLPLTSVVSESIVSSLPSSPLASTSGGGLLGADEDQGDAAAGDTGPQSHRLAPSAASRSRVASRLSLLLPSITSDSSARCPTDFGFEACPNTPDGASASGFLRPASSAFPRGGGDQRNAPGLVSETLQEATRTVTGDGSEAGGGCHGALAQDPCGEGTDTNDEECDDIRLSVGDEGSSCSLSSASLAVPGEGVSDSRKPKRARSLEVLPGASRPEAPGDSSPSLAPGETDSEETLCLLPGSALEAQDSGEDLRGALAQPHSPSAESRSEEALPVAALLGGYPSGGPAGSGAPHGFAAVSAAFNSCGNDSLLNGGFEAQGEAASERGDGFLLSACSSAGRSGALAKGKGLATGPRAAGGGKKRGGRAATARAGADWVEADRTAKQQRLPLELFSLATKHTHEEAYIRAAASFWEKTKNWEASNAGGDRCSPERPSGENTSHDGSVNMGSSLSCSGTFYAPVPPALPALFLAAQQLQPAVGSDGIRRGPWLSHGEDISAGIRVTNRRRALVSLLEFLREVAQVAIVQVREPLSRLGDGPSLASTVAAATAVAASVGGVSPRVAGGAEKSPGVSGGDDEGGQDSRELGEDGKADSVCEEDRRGSRGAVSHADGVWGSKASRADPASQLVSSSAERREAFISCFPSPFAASSLSPFAALPQSPAVWFDPPVPATVWGGEVTSGASAGWLGSNSALGASALSEREGTLGKGEGRAGPVGQKAGPVGPAAGASAVAEEDEGGRSDEERRWASLPGFGGGSVERVVLYVRRDGVPAEWLREMPFECKLQLEVEAEEEGEGGEPRIRHGGEADVEKERREQRKDSSRGESEQGDSTETTENKTEGTERTGAKAPSPLCLLGSEAGSGVSSEGKEGKDDTSSDKEGRLAPLEAQEKQLLPSLQDPRFFSSASLVRCKPPFLRPPVSSPPFPPQCRIPKCTCCVEVSEGKSASQRASSAAAPTAPLTSSPSLGCSDGAPSRPSKRKRPDEERGPDARTGDQEKRRKKSEEEENEEEKEGGRGNRREKDAYFVMDDALAFLSHVRRGQREALLQFQKQASELCMQCFPDEATPRSCRREDSLSVRERSPPLKKLSDEPSGTASSSSSSSSSSTSSSCASSLRRWWGSLRALGLPVSDVVQAISIAEREERWAKTPSRHLRLSVDSLVRDRGKEEFVELAFFLPHKPSTVEPWQVALELSEEDFAADRLASEVDGSAHPRRFSQAEGEKAEGAGAAPATPRAPFFLATETAREAEVETERDVESGGRGSSRERTEEEREKGEAAFEGDSRSEGPAGKGIRGRAGRGGRGGKNKTTGKRKEREEERDDREEKAKNKTGASESKTGGSDRSPSTVSGEGRGGRGTETPREFSLLAVVENFEKNCSKQDGDAVPGPAGIRRVWQVLAQRKAKMQSLFRQQKRLCRALFKSWRRTRLAAERLRISEGDAFAWGVLPVRALDHPEQLVSLPAGFRTGSRWAPYQSGCELAEAATEEEKRTAGEGSRRSARGQECATSVATSGSGSGAAGGTDRQRAKEEAASRESKREWMQANYANLTGPGVFWRDSCLFSLGQSARQRLDRRSEQGPGVYPLDLIEKDLDFAILDIERAVSFHDRSSLVRRGAPAVEGLHGEQRGEDEIKDDKRNEDERKDDKRKEDKRKEEGKEETRRGRTGRKAGHTQGARDAGEEDV</sequence>
<feature type="region of interest" description="Disordered" evidence="1">
    <location>
        <begin position="1885"/>
        <end position="1928"/>
    </location>
</feature>
<feature type="compositionally biased region" description="Polar residues" evidence="1">
    <location>
        <begin position="207"/>
        <end position="216"/>
    </location>
</feature>
<feature type="compositionally biased region" description="Pro residues" evidence="1">
    <location>
        <begin position="1735"/>
        <end position="1749"/>
    </location>
</feature>
<feature type="compositionally biased region" description="Basic and acidic residues" evidence="1">
    <location>
        <begin position="1801"/>
        <end position="1823"/>
    </location>
</feature>
<feature type="compositionally biased region" description="Basic and acidic residues" evidence="1">
    <location>
        <begin position="315"/>
        <end position="324"/>
    </location>
</feature>
<feature type="region of interest" description="Disordered" evidence="1">
    <location>
        <begin position="1765"/>
        <end position="1843"/>
    </location>
</feature>
<feature type="compositionally biased region" description="Low complexity" evidence="1">
    <location>
        <begin position="1677"/>
        <end position="1686"/>
    </location>
</feature>
<feature type="compositionally biased region" description="Low complexity" evidence="1">
    <location>
        <begin position="63"/>
        <end position="74"/>
    </location>
</feature>
<dbReference type="VEuPathDB" id="ToxoDB:TGCAST_321450A"/>
<feature type="compositionally biased region" description="Low complexity" evidence="1">
    <location>
        <begin position="1"/>
        <end position="24"/>
    </location>
</feature>
<feature type="compositionally biased region" description="Acidic residues" evidence="1">
    <location>
        <begin position="628"/>
        <end position="637"/>
    </location>
</feature>
<evidence type="ECO:0000256" key="1">
    <source>
        <dbReference type="SAM" id="MobiDB-lite"/>
    </source>
</evidence>
<evidence type="ECO:0000313" key="2">
    <source>
        <dbReference type="EMBL" id="RQX69534.1"/>
    </source>
</evidence>
<feature type="compositionally biased region" description="Polar residues" evidence="1">
    <location>
        <begin position="242"/>
        <end position="254"/>
    </location>
</feature>
<feature type="region of interest" description="Disordered" evidence="1">
    <location>
        <begin position="1732"/>
        <end position="1751"/>
    </location>
</feature>
<feature type="region of interest" description="Disordered" evidence="1">
    <location>
        <begin position="1"/>
        <end position="74"/>
    </location>
</feature>
<feature type="compositionally biased region" description="Low complexity" evidence="1">
    <location>
        <begin position="532"/>
        <end position="541"/>
    </location>
</feature>
<feature type="region of interest" description="Disordered" evidence="1">
    <location>
        <begin position="1610"/>
        <end position="1718"/>
    </location>
</feature>
<accession>A0A425HTS1</accession>
<proteinExistence type="predicted"/>
<feature type="compositionally biased region" description="Polar residues" evidence="1">
    <location>
        <begin position="2148"/>
        <end position="2166"/>
    </location>
</feature>
<gene>
    <name evidence="2" type="ORF">TGCAST_321450A</name>
</gene>
<feature type="compositionally biased region" description="Polar residues" evidence="1">
    <location>
        <begin position="354"/>
        <end position="371"/>
    </location>
</feature>
<feature type="compositionally biased region" description="Basic and acidic residues" evidence="1">
    <location>
        <begin position="386"/>
        <end position="437"/>
    </location>
</feature>
<feature type="compositionally biased region" description="Basic residues" evidence="1">
    <location>
        <begin position="2111"/>
        <end position="2128"/>
    </location>
</feature>
<feature type="region of interest" description="Disordered" evidence="1">
    <location>
        <begin position="501"/>
        <end position="555"/>
    </location>
</feature>
<feature type="compositionally biased region" description="Low complexity" evidence="1">
    <location>
        <begin position="1536"/>
        <end position="1553"/>
    </location>
</feature>
<feature type="compositionally biased region" description="Low complexity" evidence="1">
    <location>
        <begin position="169"/>
        <end position="185"/>
    </location>
</feature>
<feature type="compositionally biased region" description="Basic and acidic residues" evidence="1">
    <location>
        <begin position="1889"/>
        <end position="1909"/>
    </location>
</feature>
<feature type="compositionally biased region" description="Basic and acidic residues" evidence="1">
    <location>
        <begin position="2062"/>
        <end position="2103"/>
    </location>
</feature>
<feature type="region of interest" description="Disordered" evidence="1">
    <location>
        <begin position="1523"/>
        <end position="1576"/>
    </location>
</feature>
<feature type="compositionally biased region" description="Basic and acidic residues" evidence="1">
    <location>
        <begin position="1559"/>
        <end position="1568"/>
    </location>
</feature>
<feature type="region of interest" description="Disordered" evidence="1">
    <location>
        <begin position="921"/>
        <end position="944"/>
    </location>
</feature>
<feature type="compositionally biased region" description="Basic and acidic residues" evidence="1">
    <location>
        <begin position="1655"/>
        <end position="1666"/>
    </location>
</feature>
<feature type="region of interest" description="Disordered" evidence="1">
    <location>
        <begin position="2298"/>
        <end position="2353"/>
    </location>
</feature>
<dbReference type="Proteomes" id="UP000284452">
    <property type="component" value="Unassembled WGS sequence"/>
</dbReference>
<feature type="compositionally biased region" description="Low complexity" evidence="1">
    <location>
        <begin position="1765"/>
        <end position="1786"/>
    </location>
</feature>
<feature type="region of interest" description="Disordered" evidence="1">
    <location>
        <begin position="1166"/>
        <end position="1190"/>
    </location>
</feature>
<dbReference type="GO" id="GO:0003677">
    <property type="term" value="F:DNA binding"/>
    <property type="evidence" value="ECO:0007669"/>
    <property type="project" value="UniProtKB-KW"/>
</dbReference>
<feature type="region of interest" description="Disordered" evidence="1">
    <location>
        <begin position="2027"/>
        <end position="2178"/>
    </location>
</feature>